<dbReference type="InterPro" id="IPR015421">
    <property type="entry name" value="PyrdxlP-dep_Trfase_major"/>
</dbReference>
<evidence type="ECO:0000256" key="1">
    <source>
        <dbReference type="ARBA" id="ARBA00001933"/>
    </source>
</evidence>
<dbReference type="EMBL" id="VUNR01000003">
    <property type="protein sequence ID" value="MSU07812.1"/>
    <property type="molecule type" value="Genomic_DNA"/>
</dbReference>
<dbReference type="Pfam" id="PF03711">
    <property type="entry name" value="OKR_DC_1_C"/>
    <property type="match status" value="1"/>
</dbReference>
<keyword evidence="3" id="KW-0210">Decarboxylase</keyword>
<reference evidence="7 8" key="1">
    <citation type="submission" date="2019-08" db="EMBL/GenBank/DDBJ databases">
        <title>In-depth cultivation of the pig gut microbiome towards novel bacterial diversity and tailored functional studies.</title>
        <authorList>
            <person name="Wylensek D."/>
            <person name="Hitch T.C.A."/>
            <person name="Clavel T."/>
        </authorList>
    </citation>
    <scope>NUCLEOTIDE SEQUENCE [LARGE SCALE GENOMIC DNA]</scope>
    <source>
        <strain evidence="7 8">WCA-693-APC-5D-A</strain>
    </source>
</reference>
<dbReference type="InterPro" id="IPR000310">
    <property type="entry name" value="Orn/Lys/Arg_deCO2ase_major_dom"/>
</dbReference>
<evidence type="ECO:0000256" key="4">
    <source>
        <dbReference type="ARBA" id="ARBA00022898"/>
    </source>
</evidence>
<dbReference type="PROSITE" id="PS00703">
    <property type="entry name" value="OKR_DC_1"/>
    <property type="match status" value="1"/>
</dbReference>
<evidence type="ECO:0000259" key="6">
    <source>
        <dbReference type="PROSITE" id="PS00703"/>
    </source>
</evidence>
<feature type="domain" description="Orn/Lys/Arg decarboxylases family 1 pyridoxal-P attachment site" evidence="6">
    <location>
        <begin position="222"/>
        <end position="236"/>
    </location>
</feature>
<dbReference type="PANTHER" id="PTHR43277:SF4">
    <property type="entry name" value="ARGININE DECARBOXYLASE"/>
    <property type="match status" value="1"/>
</dbReference>
<proteinExistence type="inferred from homology"/>
<evidence type="ECO:0000313" key="8">
    <source>
        <dbReference type="Proteomes" id="UP000433181"/>
    </source>
</evidence>
<dbReference type="InterPro" id="IPR052357">
    <property type="entry name" value="Orn_Lys_Arg_decarboxylase-I"/>
</dbReference>
<keyword evidence="8" id="KW-1185">Reference proteome</keyword>
<dbReference type="GO" id="GO:0016831">
    <property type="term" value="F:carboxy-lyase activity"/>
    <property type="evidence" value="ECO:0007669"/>
    <property type="project" value="UniProtKB-KW"/>
</dbReference>
<dbReference type="Gene3D" id="3.90.100.10">
    <property type="entry name" value="Orn/Lys/Arg decarboxylase, C-terminal domain"/>
    <property type="match status" value="1"/>
</dbReference>
<dbReference type="CDD" id="cd00615">
    <property type="entry name" value="Orn_deC_like"/>
    <property type="match status" value="1"/>
</dbReference>
<organism evidence="7 8">
    <name type="scientific">Anaerovibrio slackiae</name>
    <dbReference type="NCBI Taxonomy" id="2652309"/>
    <lineage>
        <taxon>Bacteria</taxon>
        <taxon>Bacillati</taxon>
        <taxon>Bacillota</taxon>
        <taxon>Negativicutes</taxon>
        <taxon>Selenomonadales</taxon>
        <taxon>Selenomonadaceae</taxon>
        <taxon>Anaerovibrio</taxon>
    </lineage>
</organism>
<dbReference type="GeneID" id="96777731"/>
<dbReference type="InterPro" id="IPR015424">
    <property type="entry name" value="PyrdxlP-dep_Trfase"/>
</dbReference>
<gene>
    <name evidence="7" type="ORF">FYJ84_02265</name>
</gene>
<evidence type="ECO:0000256" key="5">
    <source>
        <dbReference type="ARBA" id="ARBA00023239"/>
    </source>
</evidence>
<dbReference type="Gene3D" id="3.40.640.10">
    <property type="entry name" value="Type I PLP-dependent aspartate aminotransferase-like (Major domain)"/>
    <property type="match status" value="1"/>
</dbReference>
<dbReference type="PANTHER" id="PTHR43277">
    <property type="entry name" value="ARGININE DECARBOXYLASE"/>
    <property type="match status" value="1"/>
</dbReference>
<evidence type="ECO:0000256" key="3">
    <source>
        <dbReference type="ARBA" id="ARBA00022793"/>
    </source>
</evidence>
<keyword evidence="7" id="KW-0808">Transferase</keyword>
<comment type="cofactor">
    <cofactor evidence="1">
        <name>pyridoxal 5'-phosphate</name>
        <dbReference type="ChEBI" id="CHEBI:597326"/>
    </cofactor>
</comment>
<dbReference type="RefSeq" id="WP_154405889.1">
    <property type="nucleotide sequence ID" value="NZ_VUNR01000003.1"/>
</dbReference>
<dbReference type="GO" id="GO:0008483">
    <property type="term" value="F:transaminase activity"/>
    <property type="evidence" value="ECO:0007669"/>
    <property type="project" value="UniProtKB-KW"/>
</dbReference>
<accession>A0A6I2UFE5</accession>
<sequence length="498" mass="53145">MLNQHEAPISHAMKEYAGDGALAFHTPGHKQGLGAHRLLRELITEEGLRQEVSLMEELDDLHEPEGCIKAAEALAAELWGAEDTMFIINGTTGAIHAMLLGTLSPGDEVLIPRNAHRSIIGGVIMAGAVPVYVQPEVDARLGIAMGLSLSAVQSAIAAHPGARALVAVYPTYYGYGCDLRAIAEAVHGAGMLLLVDEAHGAHLRFSDELPLQAIELGADVAAQSTHKLLGSMTQTSMLHVGSHRVDRSRLRQAAGLLQSTSPNQLLLASLDIARLQMAEEGRARMAEAVRLSHLLRSEVNKISGLYSPGLESCRSGADSGAACLDYTKVTVNLAGLAVDGPEAELILRHQYKIQCELSDASNLLFIISMADNEAVIARLLAALKDLAAGHLRTENAGNTENTENANGCRGAMGDMPAPRQRISPREAFFADYKAIALERAVGAVSAETVAFYPPGVPLLCPGEEITAELVDYIRRYQAMGMRLSGPADGRLEDIRVIK</sequence>
<dbReference type="SUPFAM" id="SSF53383">
    <property type="entry name" value="PLP-dependent transferases"/>
    <property type="match status" value="1"/>
</dbReference>
<dbReference type="SUPFAM" id="SSF55904">
    <property type="entry name" value="Ornithine decarboxylase C-terminal domain"/>
    <property type="match status" value="1"/>
</dbReference>
<protein>
    <submittedName>
        <fullName evidence="7">Aminotransferase class V-fold PLP-dependent enzyme</fullName>
    </submittedName>
</protein>
<dbReference type="Pfam" id="PF01276">
    <property type="entry name" value="OKR_DC_1"/>
    <property type="match status" value="1"/>
</dbReference>
<keyword evidence="7" id="KW-0032">Aminotransferase</keyword>
<dbReference type="InterPro" id="IPR008286">
    <property type="entry name" value="Prn/Lys/Arg_de-COase_C"/>
</dbReference>
<keyword evidence="5" id="KW-0456">Lyase</keyword>
<dbReference type="Proteomes" id="UP000433181">
    <property type="component" value="Unassembled WGS sequence"/>
</dbReference>
<dbReference type="AlphaFoldDB" id="A0A6I2UFE5"/>
<dbReference type="InterPro" id="IPR036633">
    <property type="entry name" value="Prn/Lys/Arg_de-COase_C_sf"/>
</dbReference>
<evidence type="ECO:0000256" key="2">
    <source>
        <dbReference type="ARBA" id="ARBA00010671"/>
    </source>
</evidence>
<evidence type="ECO:0000313" key="7">
    <source>
        <dbReference type="EMBL" id="MSU07812.1"/>
    </source>
</evidence>
<comment type="similarity">
    <text evidence="2">Belongs to the Orn/Lys/Arg decarboxylase class-I family.</text>
</comment>
<comment type="caution">
    <text evidence="7">The sequence shown here is derived from an EMBL/GenBank/DDBJ whole genome shotgun (WGS) entry which is preliminary data.</text>
</comment>
<keyword evidence="4" id="KW-0663">Pyridoxal phosphate</keyword>
<name>A0A6I2UFE5_9FIRM</name>